<evidence type="ECO:0000256" key="8">
    <source>
        <dbReference type="SAM" id="Phobius"/>
    </source>
</evidence>
<feature type="transmembrane region" description="Helical" evidence="8">
    <location>
        <begin position="102"/>
        <end position="122"/>
    </location>
</feature>
<accession>A0A940WFR8</accession>
<evidence type="ECO:0000256" key="6">
    <source>
        <dbReference type="ARBA" id="ARBA00022989"/>
    </source>
</evidence>
<gene>
    <name evidence="9" type="ORF">JOL79_01045</name>
</gene>
<protein>
    <submittedName>
        <fullName evidence="9">Nicotinamide mononucleotide transporter</fullName>
    </submittedName>
</protein>
<sequence>MSWVKAGFDVLGQRVLWTDLVGNAAALGTVWLAMRKTIWTWPVQLFGSVLLFTASVGAHVTGNALKQALFGLLAVWGWYRWSRGARDEGGLPIRTATARERAVLVAVTAAGTVAVALLFQLLNARGLNISWAPWPDAYIFVGSAAATWAQGRALVDFWVIWVAVDVVGVPLTFASHLVVSGLVYGLFLLMVIAGFRNWLSQSRTRVQAAQAVRV</sequence>
<dbReference type="GO" id="GO:0005886">
    <property type="term" value="C:plasma membrane"/>
    <property type="evidence" value="ECO:0007669"/>
    <property type="project" value="UniProtKB-SubCell"/>
</dbReference>
<reference evidence="9" key="1">
    <citation type="submission" date="2021-02" db="EMBL/GenBank/DDBJ databases">
        <title>Draft genome sequence of Microbispora sp. RL4-1S isolated from rice leaves in Thailand.</title>
        <authorList>
            <person name="Muangham S."/>
            <person name="Duangmal K."/>
        </authorList>
    </citation>
    <scope>NUCLEOTIDE SEQUENCE</scope>
    <source>
        <strain evidence="9">RL4-1S</strain>
    </source>
</reference>
<keyword evidence="10" id="KW-1185">Reference proteome</keyword>
<dbReference type="Proteomes" id="UP000674234">
    <property type="component" value="Unassembled WGS sequence"/>
</dbReference>
<comment type="caution">
    <text evidence="9">The sequence shown here is derived from an EMBL/GenBank/DDBJ whole genome shotgun (WGS) entry which is preliminary data.</text>
</comment>
<proteinExistence type="inferred from homology"/>
<evidence type="ECO:0000313" key="9">
    <source>
        <dbReference type="EMBL" id="MBP2702382.1"/>
    </source>
</evidence>
<keyword evidence="5 8" id="KW-0812">Transmembrane</keyword>
<feature type="transmembrane region" description="Helical" evidence="8">
    <location>
        <begin position="15"/>
        <end position="34"/>
    </location>
</feature>
<dbReference type="Pfam" id="PF04973">
    <property type="entry name" value="NMN_transporter"/>
    <property type="match status" value="1"/>
</dbReference>
<evidence type="ECO:0000256" key="4">
    <source>
        <dbReference type="ARBA" id="ARBA00022475"/>
    </source>
</evidence>
<dbReference type="EMBL" id="JAFCNB010000001">
    <property type="protein sequence ID" value="MBP2702382.1"/>
    <property type="molecule type" value="Genomic_DNA"/>
</dbReference>
<evidence type="ECO:0000313" key="10">
    <source>
        <dbReference type="Proteomes" id="UP000674234"/>
    </source>
</evidence>
<dbReference type="RefSeq" id="WP_210153685.1">
    <property type="nucleotide sequence ID" value="NZ_JAFCNB010000001.1"/>
</dbReference>
<evidence type="ECO:0000256" key="1">
    <source>
        <dbReference type="ARBA" id="ARBA00004651"/>
    </source>
</evidence>
<organism evidence="9 10">
    <name type="scientific">Microbispora oryzae</name>
    <dbReference type="NCBI Taxonomy" id="2806554"/>
    <lineage>
        <taxon>Bacteria</taxon>
        <taxon>Bacillati</taxon>
        <taxon>Actinomycetota</taxon>
        <taxon>Actinomycetes</taxon>
        <taxon>Streptosporangiales</taxon>
        <taxon>Streptosporangiaceae</taxon>
        <taxon>Microbispora</taxon>
    </lineage>
</organism>
<keyword evidence="6 8" id="KW-1133">Transmembrane helix</keyword>
<dbReference type="InterPro" id="IPR006419">
    <property type="entry name" value="NMN_transpt_PnuC"/>
</dbReference>
<evidence type="ECO:0000256" key="7">
    <source>
        <dbReference type="ARBA" id="ARBA00023136"/>
    </source>
</evidence>
<keyword evidence="7 8" id="KW-0472">Membrane</keyword>
<feature type="transmembrane region" description="Helical" evidence="8">
    <location>
        <begin position="41"/>
        <end position="58"/>
    </location>
</feature>
<keyword evidence="3" id="KW-0813">Transport</keyword>
<keyword evidence="4" id="KW-1003">Cell membrane</keyword>
<comment type="subcellular location">
    <subcellularLocation>
        <location evidence="1">Cell membrane</location>
        <topology evidence="1">Multi-pass membrane protein</topology>
    </subcellularLocation>
</comment>
<dbReference type="AlphaFoldDB" id="A0A940WFR8"/>
<dbReference type="PANTHER" id="PTHR36122:SF2">
    <property type="entry name" value="NICOTINAMIDE RIBOSIDE TRANSPORTER PNUC"/>
    <property type="match status" value="1"/>
</dbReference>
<dbReference type="GO" id="GO:0034257">
    <property type="term" value="F:nicotinamide riboside transmembrane transporter activity"/>
    <property type="evidence" value="ECO:0007669"/>
    <property type="project" value="InterPro"/>
</dbReference>
<name>A0A940WFR8_9ACTN</name>
<dbReference type="PANTHER" id="PTHR36122">
    <property type="entry name" value="NICOTINAMIDE RIBOSIDE TRANSPORTER PNUC"/>
    <property type="match status" value="1"/>
</dbReference>
<evidence type="ECO:0000256" key="5">
    <source>
        <dbReference type="ARBA" id="ARBA00022692"/>
    </source>
</evidence>
<feature type="transmembrane region" description="Helical" evidence="8">
    <location>
        <begin position="64"/>
        <end position="81"/>
    </location>
</feature>
<evidence type="ECO:0000256" key="2">
    <source>
        <dbReference type="ARBA" id="ARBA00006669"/>
    </source>
</evidence>
<feature type="transmembrane region" description="Helical" evidence="8">
    <location>
        <begin position="173"/>
        <end position="195"/>
    </location>
</feature>
<evidence type="ECO:0000256" key="3">
    <source>
        <dbReference type="ARBA" id="ARBA00022448"/>
    </source>
</evidence>
<comment type="similarity">
    <text evidence="2">Belongs to the nicotinamide ribonucleoside (NR) uptake permease (TC 4.B.1) family.</text>
</comment>